<feature type="region of interest" description="Disordered" evidence="1">
    <location>
        <begin position="1"/>
        <end position="20"/>
    </location>
</feature>
<organism evidence="2 3">
    <name type="scientific">Blattamonas nauphoetae</name>
    <dbReference type="NCBI Taxonomy" id="2049346"/>
    <lineage>
        <taxon>Eukaryota</taxon>
        <taxon>Metamonada</taxon>
        <taxon>Preaxostyla</taxon>
        <taxon>Oxymonadida</taxon>
        <taxon>Blattamonas</taxon>
    </lineage>
</organism>
<name>A0ABQ9Y3B9_9EUKA</name>
<dbReference type="Proteomes" id="UP001281761">
    <property type="component" value="Unassembled WGS sequence"/>
</dbReference>
<feature type="compositionally biased region" description="Low complexity" evidence="1">
    <location>
        <begin position="78"/>
        <end position="88"/>
    </location>
</feature>
<evidence type="ECO:0000256" key="1">
    <source>
        <dbReference type="SAM" id="MobiDB-lite"/>
    </source>
</evidence>
<evidence type="ECO:0000313" key="2">
    <source>
        <dbReference type="EMBL" id="KAK2958233.1"/>
    </source>
</evidence>
<keyword evidence="3" id="KW-1185">Reference proteome</keyword>
<sequence length="289" mass="32096">MFCPPSPKEPQSDGYDAYHSLSPDCDTLSQSFDSDLPSPDSCLSPCSPFRGSPEHERNVSSQLDILHTISTPPSTHFPGSSPSSPKHSPSTDRSQMRAQLRAISVNNMPFVEVPKKDSFVVLNGKSLRIEITDVIAPVGRDVHDILKTFDHTPHSDKCFLEHQIKDDGKSIQRSFITTKLFLITDHNTDNLPTHDFAGNTLALLKLQVQPGKDGGVTMKEAASQHRTSANRGQAHPIFTFADRIRRLLKPEQNIIQEETTSISLLIEKETEPLSAWVTALSKRLHDQSK</sequence>
<accession>A0ABQ9Y3B9</accession>
<dbReference type="EMBL" id="JARBJD010000039">
    <property type="protein sequence ID" value="KAK2958233.1"/>
    <property type="molecule type" value="Genomic_DNA"/>
</dbReference>
<gene>
    <name evidence="2" type="ORF">BLNAU_6720</name>
</gene>
<feature type="compositionally biased region" description="Polar residues" evidence="1">
    <location>
        <begin position="59"/>
        <end position="74"/>
    </location>
</feature>
<feature type="region of interest" description="Disordered" evidence="1">
    <location>
        <begin position="26"/>
        <end position="95"/>
    </location>
</feature>
<proteinExistence type="predicted"/>
<reference evidence="2 3" key="1">
    <citation type="journal article" date="2022" name="bioRxiv">
        <title>Genomics of Preaxostyla Flagellates Illuminates Evolutionary Transitions and the Path Towards Mitochondrial Loss.</title>
        <authorList>
            <person name="Novak L.V.F."/>
            <person name="Treitli S.C."/>
            <person name="Pyrih J."/>
            <person name="Halakuc P."/>
            <person name="Pipaliya S.V."/>
            <person name="Vacek V."/>
            <person name="Brzon O."/>
            <person name="Soukal P."/>
            <person name="Eme L."/>
            <person name="Dacks J.B."/>
            <person name="Karnkowska A."/>
            <person name="Elias M."/>
            <person name="Hampl V."/>
        </authorList>
    </citation>
    <scope>NUCLEOTIDE SEQUENCE [LARGE SCALE GENOMIC DNA]</scope>
    <source>
        <strain evidence="2">NAU3</strain>
        <tissue evidence="2">Gut</tissue>
    </source>
</reference>
<protein>
    <submittedName>
        <fullName evidence="2">Uncharacterized protein</fullName>
    </submittedName>
</protein>
<feature type="compositionally biased region" description="Low complexity" evidence="1">
    <location>
        <begin position="31"/>
        <end position="49"/>
    </location>
</feature>
<comment type="caution">
    <text evidence="2">The sequence shown here is derived from an EMBL/GenBank/DDBJ whole genome shotgun (WGS) entry which is preliminary data.</text>
</comment>
<evidence type="ECO:0000313" key="3">
    <source>
        <dbReference type="Proteomes" id="UP001281761"/>
    </source>
</evidence>